<dbReference type="SUPFAM" id="SSF50677">
    <property type="entry name" value="ValRS/IleRS/LeuRS editing domain"/>
    <property type="match status" value="1"/>
</dbReference>
<dbReference type="InterPro" id="IPR001412">
    <property type="entry name" value="aa-tRNA-synth_I_CS"/>
</dbReference>
<evidence type="ECO:0000313" key="17">
    <source>
        <dbReference type="Proteomes" id="UP001153737"/>
    </source>
</evidence>
<dbReference type="GO" id="GO:0002161">
    <property type="term" value="F:aminoacyl-tRNA deacylase activity"/>
    <property type="evidence" value="ECO:0007669"/>
    <property type="project" value="InterPro"/>
</dbReference>
<dbReference type="PRINTS" id="PR00986">
    <property type="entry name" value="TRNASYNTHVAL"/>
</dbReference>
<dbReference type="FunFam" id="3.40.50.620:FF:000119">
    <property type="entry name" value="Putative valine--tRNA ligase-like"/>
    <property type="match status" value="1"/>
</dbReference>
<dbReference type="InterPro" id="IPR014729">
    <property type="entry name" value="Rossmann-like_a/b/a_fold"/>
</dbReference>
<evidence type="ECO:0000256" key="8">
    <source>
        <dbReference type="ARBA" id="ARBA00024407"/>
    </source>
</evidence>
<dbReference type="InterPro" id="IPR033705">
    <property type="entry name" value="Anticodon_Ia_Val"/>
</dbReference>
<dbReference type="GO" id="GO:0006438">
    <property type="term" value="P:valyl-tRNA aminoacylation"/>
    <property type="evidence" value="ECO:0007669"/>
    <property type="project" value="InterPro"/>
</dbReference>
<dbReference type="CDD" id="cd00817">
    <property type="entry name" value="ValRS_core"/>
    <property type="match status" value="1"/>
</dbReference>
<evidence type="ECO:0000313" key="16">
    <source>
        <dbReference type="EMBL" id="CAG9816128.1"/>
    </source>
</evidence>
<dbReference type="InterPro" id="IPR009008">
    <property type="entry name" value="Val/Leu/Ile-tRNA-synth_edit"/>
</dbReference>
<dbReference type="Pfam" id="PF10458">
    <property type="entry name" value="Val_tRNA-synt_C"/>
    <property type="match status" value="1"/>
</dbReference>
<evidence type="ECO:0000256" key="10">
    <source>
        <dbReference type="ARBA" id="ARBA00047552"/>
    </source>
</evidence>
<dbReference type="SUPFAM" id="SSF52374">
    <property type="entry name" value="Nucleotidylyl transferase"/>
    <property type="match status" value="1"/>
</dbReference>
<dbReference type="CDD" id="cd07962">
    <property type="entry name" value="Anticodon_Ia_Val"/>
    <property type="match status" value="1"/>
</dbReference>
<keyword evidence="5 11" id="KW-0067">ATP-binding</keyword>
<evidence type="ECO:0000256" key="6">
    <source>
        <dbReference type="ARBA" id="ARBA00022917"/>
    </source>
</evidence>
<feature type="domain" description="Valyl-tRNA synthetase tRNA-binding arm" evidence="15">
    <location>
        <begin position="984"/>
        <end position="1046"/>
    </location>
</feature>
<accession>A0A9N9SFD9</accession>
<dbReference type="Proteomes" id="UP001153737">
    <property type="component" value="Chromosome 13"/>
</dbReference>
<evidence type="ECO:0000256" key="4">
    <source>
        <dbReference type="ARBA" id="ARBA00022741"/>
    </source>
</evidence>
<evidence type="ECO:0000256" key="2">
    <source>
        <dbReference type="ARBA" id="ARBA00013169"/>
    </source>
</evidence>
<dbReference type="InterPro" id="IPR009080">
    <property type="entry name" value="tRNAsynth_Ia_anticodon-bd"/>
</dbReference>
<keyword evidence="17" id="KW-1185">Reference proteome</keyword>
<dbReference type="SUPFAM" id="SSF47323">
    <property type="entry name" value="Anticodon-binding domain of a subclass of class I aminoacyl-tRNA synthetases"/>
    <property type="match status" value="1"/>
</dbReference>
<feature type="region of interest" description="Disordered" evidence="12">
    <location>
        <begin position="1"/>
        <end position="61"/>
    </location>
</feature>
<dbReference type="PANTHER" id="PTHR11946:SF109">
    <property type="entry name" value="VALINE--TRNA LIGASE"/>
    <property type="match status" value="1"/>
</dbReference>
<proteinExistence type="inferred from homology"/>
<dbReference type="Gene3D" id="1.10.287.380">
    <property type="entry name" value="Valyl-tRNA synthetase, C-terminal domain"/>
    <property type="match status" value="1"/>
</dbReference>
<dbReference type="HAMAP" id="MF_02004">
    <property type="entry name" value="Val_tRNA_synth_type1"/>
    <property type="match status" value="1"/>
</dbReference>
<dbReference type="InterPro" id="IPR002300">
    <property type="entry name" value="aa-tRNA-synth_Ia"/>
</dbReference>
<dbReference type="PANTHER" id="PTHR11946">
    <property type="entry name" value="VALYL-TRNA SYNTHETASES"/>
    <property type="match status" value="1"/>
</dbReference>
<keyword evidence="7 11" id="KW-0030">Aminoacyl-tRNA synthetase</keyword>
<evidence type="ECO:0000256" key="11">
    <source>
        <dbReference type="RuleBase" id="RU363035"/>
    </source>
</evidence>
<evidence type="ECO:0000256" key="5">
    <source>
        <dbReference type="ARBA" id="ARBA00022840"/>
    </source>
</evidence>
<reference evidence="16" key="2">
    <citation type="submission" date="2022-10" db="EMBL/GenBank/DDBJ databases">
        <authorList>
            <consortium name="ENA_rothamsted_submissions"/>
            <consortium name="culmorum"/>
            <person name="King R."/>
        </authorList>
    </citation>
    <scope>NUCLEOTIDE SEQUENCE</scope>
</reference>
<feature type="domain" description="Methionyl/Valyl/Leucyl/Isoleucyl-tRNA synthetase anticodon-binding" evidence="14">
    <location>
        <begin position="769"/>
        <end position="923"/>
    </location>
</feature>
<comment type="catalytic activity">
    <reaction evidence="10">
        <text>tRNA(Val) + L-valine + ATP = L-valyl-tRNA(Val) + AMP + diphosphate</text>
        <dbReference type="Rhea" id="RHEA:10704"/>
        <dbReference type="Rhea" id="RHEA-COMP:9672"/>
        <dbReference type="Rhea" id="RHEA-COMP:9708"/>
        <dbReference type="ChEBI" id="CHEBI:30616"/>
        <dbReference type="ChEBI" id="CHEBI:33019"/>
        <dbReference type="ChEBI" id="CHEBI:57762"/>
        <dbReference type="ChEBI" id="CHEBI:78442"/>
        <dbReference type="ChEBI" id="CHEBI:78537"/>
        <dbReference type="ChEBI" id="CHEBI:456215"/>
        <dbReference type="EC" id="6.1.1.9"/>
    </reaction>
</comment>
<dbReference type="Pfam" id="PF00133">
    <property type="entry name" value="tRNA-synt_1"/>
    <property type="match status" value="1"/>
</dbReference>
<keyword evidence="4 11" id="KW-0547">Nucleotide-binding</keyword>
<evidence type="ECO:0000259" key="14">
    <source>
        <dbReference type="Pfam" id="PF08264"/>
    </source>
</evidence>
<dbReference type="FunFam" id="3.40.50.620:FF:000020">
    <property type="entry name" value="Valine--tRNA ligase, mitochondrial"/>
    <property type="match status" value="1"/>
</dbReference>
<protein>
    <recommendedName>
        <fullName evidence="8">Valine--tRNA ligase</fullName>
        <ecNumber evidence="2">6.1.1.9</ecNumber>
    </recommendedName>
    <alternativeName>
        <fullName evidence="9">Valyl-tRNA synthetase</fullName>
    </alternativeName>
</protein>
<dbReference type="InterPro" id="IPR002303">
    <property type="entry name" value="Valyl-tRNA_ligase"/>
</dbReference>
<dbReference type="Gene3D" id="3.90.740.10">
    <property type="entry name" value="Valyl/Leucyl/Isoleucyl-tRNA synthetase, editing domain"/>
    <property type="match status" value="1"/>
</dbReference>
<dbReference type="NCBIfam" id="TIGR00422">
    <property type="entry name" value="valS"/>
    <property type="match status" value="1"/>
</dbReference>
<dbReference type="NCBIfam" id="NF004349">
    <property type="entry name" value="PRK05729.1"/>
    <property type="match status" value="1"/>
</dbReference>
<keyword evidence="6 11" id="KW-0648">Protein biosynthesis</keyword>
<feature type="domain" description="Aminoacyl-tRNA synthetase class Ia" evidence="13">
    <location>
        <begin position="95"/>
        <end position="724"/>
    </location>
</feature>
<comment type="similarity">
    <text evidence="1 11">Belongs to the class-I aminoacyl-tRNA synthetase family.</text>
</comment>
<dbReference type="InterPro" id="IPR013155">
    <property type="entry name" value="M/V/L/I-tRNA-synth_anticd-bd"/>
</dbReference>
<evidence type="ECO:0000256" key="9">
    <source>
        <dbReference type="ARBA" id="ARBA00029936"/>
    </source>
</evidence>
<evidence type="ECO:0000256" key="1">
    <source>
        <dbReference type="ARBA" id="ARBA00005594"/>
    </source>
</evidence>
<name>A0A9N9SFD9_PHACE</name>
<organism evidence="16 17">
    <name type="scientific">Phaedon cochleariae</name>
    <name type="common">Mustard beetle</name>
    <dbReference type="NCBI Taxonomy" id="80249"/>
    <lineage>
        <taxon>Eukaryota</taxon>
        <taxon>Metazoa</taxon>
        <taxon>Ecdysozoa</taxon>
        <taxon>Arthropoda</taxon>
        <taxon>Hexapoda</taxon>
        <taxon>Insecta</taxon>
        <taxon>Pterygota</taxon>
        <taxon>Neoptera</taxon>
        <taxon>Endopterygota</taxon>
        <taxon>Coleoptera</taxon>
        <taxon>Polyphaga</taxon>
        <taxon>Cucujiformia</taxon>
        <taxon>Chrysomeloidea</taxon>
        <taxon>Chrysomelidae</taxon>
        <taxon>Chrysomelinae</taxon>
        <taxon>Chrysomelini</taxon>
        <taxon>Phaedon</taxon>
    </lineage>
</organism>
<gene>
    <name evidence="16" type="ORF">PHAECO_LOCUS3922</name>
</gene>
<evidence type="ECO:0000256" key="7">
    <source>
        <dbReference type="ARBA" id="ARBA00023146"/>
    </source>
</evidence>
<evidence type="ECO:0000256" key="3">
    <source>
        <dbReference type="ARBA" id="ARBA00022598"/>
    </source>
</evidence>
<evidence type="ECO:0000256" key="12">
    <source>
        <dbReference type="SAM" id="MobiDB-lite"/>
    </source>
</evidence>
<dbReference type="Pfam" id="PF08264">
    <property type="entry name" value="Anticodon_1"/>
    <property type="match status" value="1"/>
</dbReference>
<dbReference type="InterPro" id="IPR019499">
    <property type="entry name" value="Val-tRNA_synth_tRNA-bd"/>
</dbReference>
<reference evidence="16" key="1">
    <citation type="submission" date="2022-01" db="EMBL/GenBank/DDBJ databases">
        <authorList>
            <person name="King R."/>
        </authorList>
    </citation>
    <scope>NUCLEOTIDE SEQUENCE</scope>
</reference>
<keyword evidence="3 11" id="KW-0436">Ligase</keyword>
<dbReference type="GO" id="GO:0005524">
    <property type="term" value="F:ATP binding"/>
    <property type="evidence" value="ECO:0007669"/>
    <property type="project" value="UniProtKB-KW"/>
</dbReference>
<evidence type="ECO:0000259" key="15">
    <source>
        <dbReference type="Pfam" id="PF10458"/>
    </source>
</evidence>
<dbReference type="Gene3D" id="1.10.730.10">
    <property type="entry name" value="Isoleucyl-tRNA Synthetase, Domain 1"/>
    <property type="match status" value="1"/>
</dbReference>
<dbReference type="AlphaFoldDB" id="A0A9N9SFD9"/>
<dbReference type="EC" id="6.1.1.9" evidence="2"/>
<dbReference type="GO" id="GO:0005829">
    <property type="term" value="C:cytosol"/>
    <property type="evidence" value="ECO:0007669"/>
    <property type="project" value="TreeGrafter"/>
</dbReference>
<dbReference type="FunFam" id="1.10.730.10:FF:000015">
    <property type="entry name" value="Valine--tRNA ligase"/>
    <property type="match status" value="1"/>
</dbReference>
<dbReference type="Gene3D" id="3.40.50.620">
    <property type="entry name" value="HUPs"/>
    <property type="match status" value="2"/>
</dbReference>
<dbReference type="EMBL" id="OU896719">
    <property type="protein sequence ID" value="CAG9816128.1"/>
    <property type="molecule type" value="Genomic_DNA"/>
</dbReference>
<dbReference type="OrthoDB" id="629407at2759"/>
<feature type="compositionally biased region" description="Basic and acidic residues" evidence="12">
    <location>
        <begin position="23"/>
        <end position="61"/>
    </location>
</feature>
<dbReference type="PROSITE" id="PS00178">
    <property type="entry name" value="AA_TRNA_LIGASE_I"/>
    <property type="match status" value="1"/>
</dbReference>
<evidence type="ECO:0000259" key="13">
    <source>
        <dbReference type="Pfam" id="PF00133"/>
    </source>
</evidence>
<dbReference type="InterPro" id="IPR037118">
    <property type="entry name" value="Val-tRNA_synth_C_sf"/>
</dbReference>
<sequence length="1048" mass="119289">MADETKCLNENGEPAPPKSAKQLAKEAAKQAKLDKLKQKLDKQQNAAPKKEEKKEKKKETKEIAVYDIATSEGEKKDISNPLPDAYSPQYVEAAWYSWWEKQKFFKPEYGHESILKPNDKGKFTIVIPPPNVTGSLHLGHALTNAIQDAIVRWHRMKGETTLWNPGCDHAGIATQVVVEKKLWREEKKTRHDIGRENFIQKVWKWKEEKGVRIYHQLKKMGSSYDWDRAAFTMDPKLCRAVTEAFVRLHEDGTIYRSNRLVNWSCTLKSAISDIEVDKMELPGRTFLSVPGYEEKIEFGVMVHFAYRVEDSDERLIVATTRVETMLGDTAVAVHPDDDRYDHLHGKFVVHPFCNRRIPIIVDDFVELGFGTGAVKITPAHDPNDYEVGKRHNLPFITIFDDEGNIFGDYGKFTGMKRFHARKAILEELKAVGLFIETTNNPMVVPVCSRSKDIVEPMLKPQWYVKCGDMAANAVKAVDSGELKIIPEMHVKTWHHWMEGIRDWCISRQLWWGHRIPAYFVTVKSKPHAKLSPGSEDDEYWVSGRTKEEAVQKAMKKFNVAESDLELEQDGDVLDTWFSSALFPFSIFGWPENTDDLKAFYPTSLLETGHDILFFWVARMVFLGQKLLGKLPFKEVYLHPIVRDAHGRKMSKSLGNVVDPMDVIHGIALEDLHKQLLDSNLDPKEVEKAVLGQKQDYPDGIPECGTDALRFALCAMCSGRDINLDILRVQGYRFFCNKIWNATRFALSYLGGDFKAPSDNRLVGNESLIDLWMLSRLATAVTDANGGFASYDFPLVTTAIYNVWLYELCDVYLECLKPVFMGDDEEAKDTARTTLYRALEVGLRLLSPFMPFITEELYQRLPRPSEAAERAPSIGVAAYPDAKECRWKNEDIEDEVEFVQKIAKSIRSARSDYNLPNKTKTEAYLQCNDEETAETVLNYSSVLQTLAYCSKTPVNEQAPDGCTIITISDKCEVNLLLKGLIDPIKEIAKIQKKLDFLQGTKEKLSKAINAPDYESKVPLEVRKVNEDKLGQTSVELTRLESALHSLKLM</sequence>
<dbReference type="GO" id="GO:0004832">
    <property type="term" value="F:valine-tRNA ligase activity"/>
    <property type="evidence" value="ECO:0007669"/>
    <property type="project" value="UniProtKB-EC"/>
</dbReference>
<dbReference type="FunFam" id="3.90.740.10:FF:000005">
    <property type="entry name" value="Valine--tRNA ligase, mitochondrial"/>
    <property type="match status" value="1"/>
</dbReference>